<sequence length="31" mass="3755">MSEIFFGSTFTSRRSKPLCRLDYCYCFFVHL</sequence>
<evidence type="ECO:0000313" key="1">
    <source>
        <dbReference type="EMBL" id="CDW29853.1"/>
    </source>
</evidence>
<name>A0A0K2TV08_LEPSM</name>
<dbReference type="EMBL" id="HACA01012492">
    <property type="protein sequence ID" value="CDW29853.1"/>
    <property type="molecule type" value="Transcribed_RNA"/>
</dbReference>
<dbReference type="AlphaFoldDB" id="A0A0K2TV08"/>
<proteinExistence type="predicted"/>
<accession>A0A0K2TV08</accession>
<protein>
    <submittedName>
        <fullName evidence="1">Uncharacterized protein</fullName>
    </submittedName>
</protein>
<reference evidence="1" key="1">
    <citation type="submission" date="2014-05" db="EMBL/GenBank/DDBJ databases">
        <authorList>
            <person name="Chronopoulou M."/>
        </authorList>
    </citation>
    <scope>NUCLEOTIDE SEQUENCE</scope>
    <source>
        <tissue evidence="1">Whole organism</tissue>
    </source>
</reference>
<organism evidence="1">
    <name type="scientific">Lepeophtheirus salmonis</name>
    <name type="common">Salmon louse</name>
    <name type="synonym">Caligus salmonis</name>
    <dbReference type="NCBI Taxonomy" id="72036"/>
    <lineage>
        <taxon>Eukaryota</taxon>
        <taxon>Metazoa</taxon>
        <taxon>Ecdysozoa</taxon>
        <taxon>Arthropoda</taxon>
        <taxon>Crustacea</taxon>
        <taxon>Multicrustacea</taxon>
        <taxon>Hexanauplia</taxon>
        <taxon>Copepoda</taxon>
        <taxon>Siphonostomatoida</taxon>
        <taxon>Caligidae</taxon>
        <taxon>Lepeophtheirus</taxon>
    </lineage>
</organism>